<comment type="caution">
    <text evidence="1">The sequence shown here is derived from an EMBL/GenBank/DDBJ whole genome shotgun (WGS) entry which is preliminary data.</text>
</comment>
<dbReference type="AlphaFoldDB" id="A0A9P8IDR0"/>
<dbReference type="EMBL" id="JAGHQM010001400">
    <property type="protein sequence ID" value="KAH0555713.1"/>
    <property type="molecule type" value="Genomic_DNA"/>
</dbReference>
<reference evidence="1" key="1">
    <citation type="submission" date="2021-03" db="EMBL/GenBank/DDBJ databases">
        <title>Comparative genomics and phylogenomic investigation of the class Geoglossomycetes provide insights into ecological specialization and systematics.</title>
        <authorList>
            <person name="Melie T."/>
            <person name="Pirro S."/>
            <person name="Miller A.N."/>
            <person name="Quandt A."/>
        </authorList>
    </citation>
    <scope>NUCLEOTIDE SEQUENCE</scope>
    <source>
        <strain evidence="1">CAQ_001_2017</strain>
    </source>
</reference>
<evidence type="ECO:0000313" key="1">
    <source>
        <dbReference type="EMBL" id="KAH0555713.1"/>
    </source>
</evidence>
<dbReference type="SUPFAM" id="SSF49503">
    <property type="entry name" value="Cupredoxins"/>
    <property type="match status" value="1"/>
</dbReference>
<sequence length="121" mass="13938">MGQRYSVVVRAMPSEEPQPVHDGNYWIRTVLAKGCGKIEQSNQTTGIIRYDPKSTANPSSTSWKFPQDCSDEPYDKLVPVVRWDVGHRPANNVTNNTYEAGIDTVPRHEFRRWDLTDYPLW</sequence>
<evidence type="ECO:0000313" key="2">
    <source>
        <dbReference type="Proteomes" id="UP000750711"/>
    </source>
</evidence>
<keyword evidence="2" id="KW-1185">Reference proteome</keyword>
<gene>
    <name evidence="1" type="ORF">GP486_006341</name>
</gene>
<proteinExistence type="predicted"/>
<protein>
    <submittedName>
        <fullName evidence="1">Uncharacterized protein</fullName>
    </submittedName>
</protein>
<accession>A0A9P8IDR0</accession>
<dbReference type="Gene3D" id="2.60.40.420">
    <property type="entry name" value="Cupredoxins - blue copper proteins"/>
    <property type="match status" value="1"/>
</dbReference>
<organism evidence="1 2">
    <name type="scientific">Trichoglossum hirsutum</name>
    <dbReference type="NCBI Taxonomy" id="265104"/>
    <lineage>
        <taxon>Eukaryota</taxon>
        <taxon>Fungi</taxon>
        <taxon>Dikarya</taxon>
        <taxon>Ascomycota</taxon>
        <taxon>Pezizomycotina</taxon>
        <taxon>Geoglossomycetes</taxon>
        <taxon>Geoglossales</taxon>
        <taxon>Geoglossaceae</taxon>
        <taxon>Trichoglossum</taxon>
    </lineage>
</organism>
<dbReference type="Proteomes" id="UP000750711">
    <property type="component" value="Unassembled WGS sequence"/>
</dbReference>
<name>A0A9P8IDR0_9PEZI</name>
<dbReference type="InterPro" id="IPR008972">
    <property type="entry name" value="Cupredoxin"/>
</dbReference>